<gene>
    <name evidence="5 7" type="primary">Cst3</name>
    <name evidence="5" type="ORF">rCG_27505</name>
</gene>
<dbReference type="RefSeq" id="XP_063139219.1">
    <property type="nucleotide sequence ID" value="XM_063283149.1"/>
</dbReference>
<dbReference type="GO" id="GO:0007431">
    <property type="term" value="P:salivary gland development"/>
    <property type="evidence" value="ECO:0007669"/>
    <property type="project" value="UniProtKB-ARBA"/>
</dbReference>
<dbReference type="RGD" id="2432">
    <property type="gene designation" value="Cst3"/>
</dbReference>
<dbReference type="InterPro" id="IPR018073">
    <property type="entry name" value="Prot_inh_cystat_CS"/>
</dbReference>
<proteinExistence type="inferred from homology"/>
<dbReference type="SUPFAM" id="SSF54403">
    <property type="entry name" value="Cystatin/monellin"/>
    <property type="match status" value="1"/>
</dbReference>
<dbReference type="GO" id="GO:0004869">
    <property type="term" value="F:cysteine-type endopeptidase inhibitor activity"/>
    <property type="evidence" value="ECO:0007669"/>
    <property type="project" value="InterPro"/>
</dbReference>
<feature type="chain" id="PRO_5039941660" evidence="3">
    <location>
        <begin position="21"/>
        <end position="151"/>
    </location>
</feature>
<feature type="domain" description="Cystatin" evidence="4">
    <location>
        <begin position="28"/>
        <end position="118"/>
    </location>
</feature>
<dbReference type="PANTHER" id="PTHR46186">
    <property type="entry name" value="CYSTATIN"/>
    <property type="match status" value="1"/>
</dbReference>
<evidence type="ECO:0000256" key="3">
    <source>
        <dbReference type="SAM" id="SignalP"/>
    </source>
</evidence>
<reference evidence="5 6" key="1">
    <citation type="submission" date="2005-09" db="EMBL/GenBank/DDBJ databases">
        <authorList>
            <person name="Mural R.J."/>
            <person name="Li P.W."/>
            <person name="Adams M.D."/>
            <person name="Amanatides P.G."/>
            <person name="Baden-Tillson H."/>
            <person name="Barnstead M."/>
            <person name="Chin S.H."/>
            <person name="Dew I."/>
            <person name="Evans C.A."/>
            <person name="Ferriera S."/>
            <person name="Flanigan M."/>
            <person name="Fosler C."/>
            <person name="Glodek A."/>
            <person name="Gu Z."/>
            <person name="Holt R.A."/>
            <person name="Jennings D."/>
            <person name="Kraft C.L."/>
            <person name="Lu F."/>
            <person name="Nguyen T."/>
            <person name="Nusskern D.R."/>
            <person name="Pfannkoch C.M."/>
            <person name="Sitter C."/>
            <person name="Sutton G.G."/>
            <person name="Venter J.C."/>
            <person name="Wang Z."/>
            <person name="Woodage T."/>
            <person name="Zheng X.H."/>
            <person name="Zhong F."/>
        </authorList>
    </citation>
    <scope>NUCLEOTIDE SEQUENCE [LARGE SCALE GENOMIC DNA]</scope>
    <source>
        <strain>BN</strain>
        <strain evidence="6">Sprague-Dawley</strain>
    </source>
</reference>
<dbReference type="SMART" id="SM00043">
    <property type="entry name" value="CY"/>
    <property type="match status" value="1"/>
</dbReference>
<dbReference type="AlphaFoldDB" id="A6K7E1"/>
<dbReference type="GO" id="GO:0048678">
    <property type="term" value="P:response to axon injury"/>
    <property type="evidence" value="ECO:0007669"/>
    <property type="project" value="UniProtKB-ARBA"/>
</dbReference>
<dbReference type="Gene3D" id="3.10.450.10">
    <property type="match status" value="1"/>
</dbReference>
<dbReference type="Proteomes" id="UP000234681">
    <property type="component" value="Chromosome 3"/>
</dbReference>
<evidence type="ECO:0000313" key="6">
    <source>
        <dbReference type="Proteomes" id="UP000234681"/>
    </source>
</evidence>
<feature type="signal peptide" evidence="3">
    <location>
        <begin position="1"/>
        <end position="20"/>
    </location>
</feature>
<dbReference type="CDD" id="cd00042">
    <property type="entry name" value="CY"/>
    <property type="match status" value="1"/>
</dbReference>
<evidence type="ECO:0000259" key="4">
    <source>
        <dbReference type="SMART" id="SM00043"/>
    </source>
</evidence>
<name>A6K7E1_RAT</name>
<dbReference type="GeneID" id="25307"/>
<keyword evidence="3" id="KW-0732">Signal</keyword>
<dbReference type="InterPro" id="IPR046350">
    <property type="entry name" value="Cystatin_sf"/>
</dbReference>
<dbReference type="CTD" id="1471"/>
<dbReference type="Pfam" id="PF00031">
    <property type="entry name" value="Cystatin"/>
    <property type="match status" value="1"/>
</dbReference>
<protein>
    <submittedName>
        <fullName evidence="5">Cystatin C, isoform CRA_a</fullName>
    </submittedName>
</protein>
<evidence type="ECO:0000256" key="2">
    <source>
        <dbReference type="ARBA" id="ARBA00023157"/>
    </source>
</evidence>
<dbReference type="FunFam" id="3.10.450.10:FF:000004">
    <property type="entry name" value="Cystatin C"/>
    <property type="match status" value="1"/>
</dbReference>
<comment type="similarity">
    <text evidence="1">Belongs to the cystatin family.</text>
</comment>
<organism evidence="5 6">
    <name type="scientific">Rattus norvegicus</name>
    <name type="common">Rat</name>
    <dbReference type="NCBI Taxonomy" id="10116"/>
    <lineage>
        <taxon>Eukaryota</taxon>
        <taxon>Metazoa</taxon>
        <taxon>Chordata</taxon>
        <taxon>Craniata</taxon>
        <taxon>Vertebrata</taxon>
        <taxon>Euteleostomi</taxon>
        <taxon>Mammalia</taxon>
        <taxon>Eutheria</taxon>
        <taxon>Euarchontoglires</taxon>
        <taxon>Glires</taxon>
        <taxon>Rodentia</taxon>
        <taxon>Myomorpha</taxon>
        <taxon>Muroidea</taxon>
        <taxon>Muridae</taxon>
        <taxon>Murinae</taxon>
        <taxon>Rattus</taxon>
    </lineage>
</organism>
<dbReference type="InterPro" id="IPR000010">
    <property type="entry name" value="Cystatin_dom"/>
</dbReference>
<sequence length="151" mass="17040">MASPLRSLMLLLAVLAVAWAGTSRPPPRLLGAPQEADASEEGVQRALDFAVSEYNKGSNDAYHSRAIQVVRARKQLVAGINYYLDVEMGRTTCTKSQTNLTNCPFHDQPHLMRVCTCYCPKGNHTGNGFDKYYIVWGKCMSREWWFMNGYR</sequence>
<dbReference type="PANTHER" id="PTHR46186:SF6">
    <property type="entry name" value="CYSTATIN-C"/>
    <property type="match status" value="1"/>
</dbReference>
<evidence type="ECO:0000313" key="7">
    <source>
        <dbReference type="RGD" id="2432"/>
    </source>
</evidence>
<dbReference type="EMBL" id="CH474026">
    <property type="protein sequence ID" value="EDL95078.1"/>
    <property type="molecule type" value="Genomic_DNA"/>
</dbReference>
<dbReference type="PROSITE" id="PS00287">
    <property type="entry name" value="CYSTATIN"/>
    <property type="match status" value="1"/>
</dbReference>
<evidence type="ECO:0000313" key="5">
    <source>
        <dbReference type="EMBL" id="EDL95078.1"/>
    </source>
</evidence>
<accession>A6K7E1</accession>
<evidence type="ECO:0000256" key="1">
    <source>
        <dbReference type="ARBA" id="ARBA00009403"/>
    </source>
</evidence>
<keyword evidence="2" id="KW-1015">Disulfide bond</keyword>